<dbReference type="Proteomes" id="UP000185557">
    <property type="component" value="Unassembled WGS sequence"/>
</dbReference>
<dbReference type="AlphaFoldDB" id="A0A1U7J6C6"/>
<reference evidence="2 3" key="1">
    <citation type="submission" date="2016-11" db="EMBL/GenBank/DDBJ databases">
        <title>Draft Genome Sequences of Nine Cyanobacterial Strains from Diverse Habitats.</title>
        <authorList>
            <person name="Zhu T."/>
            <person name="Hou S."/>
            <person name="Lu X."/>
            <person name="Hess W.R."/>
        </authorList>
    </citation>
    <scope>NUCLEOTIDE SEQUENCE [LARGE SCALE GENOMIC DNA]</scope>
    <source>
        <strain evidence="2 3">NIES-30</strain>
    </source>
</reference>
<organism evidence="2 3">
    <name type="scientific">Phormidium tenue NIES-30</name>
    <dbReference type="NCBI Taxonomy" id="549789"/>
    <lineage>
        <taxon>Bacteria</taxon>
        <taxon>Bacillati</taxon>
        <taxon>Cyanobacteriota</taxon>
        <taxon>Cyanophyceae</taxon>
        <taxon>Oscillatoriophycideae</taxon>
        <taxon>Oscillatoriales</taxon>
        <taxon>Oscillatoriaceae</taxon>
        <taxon>Phormidium</taxon>
    </lineage>
</organism>
<evidence type="ECO:0000313" key="3">
    <source>
        <dbReference type="Proteomes" id="UP000185557"/>
    </source>
</evidence>
<keyword evidence="3" id="KW-1185">Reference proteome</keyword>
<proteinExistence type="predicted"/>
<feature type="transmembrane region" description="Helical" evidence="1">
    <location>
        <begin position="179"/>
        <end position="198"/>
    </location>
</feature>
<evidence type="ECO:0000256" key="1">
    <source>
        <dbReference type="SAM" id="Phobius"/>
    </source>
</evidence>
<feature type="transmembrane region" description="Helical" evidence="1">
    <location>
        <begin position="20"/>
        <end position="39"/>
    </location>
</feature>
<gene>
    <name evidence="2" type="ORF">NIES30_10375</name>
</gene>
<accession>A0A1U7J6C6</accession>
<protein>
    <submittedName>
        <fullName evidence="2">Uncharacterized protein</fullName>
    </submittedName>
</protein>
<keyword evidence="1" id="KW-1133">Transmembrane helix</keyword>
<dbReference type="STRING" id="549789.NIES30_10375"/>
<comment type="caution">
    <text evidence="2">The sequence shown here is derived from an EMBL/GenBank/DDBJ whole genome shotgun (WGS) entry which is preliminary data.</text>
</comment>
<feature type="transmembrane region" description="Helical" evidence="1">
    <location>
        <begin position="60"/>
        <end position="79"/>
    </location>
</feature>
<sequence>MTSTSSSPFATVPRSQAPGGIIFLVLGLACILGFVMNLLTAAIPPSPMALEWRIGFMQQISGRSISLFLGVAMVVYSSLGQRVLSRYLALACLIGGILFLLSGVIVIRDGLVLQNQALSTIKSEATEIRSQLQTAQVNPNLPPEVTPQRVEEALGQLEIQAEALSQNARSSTTQSMMSVLSTHVVIGLGLLALGRVAIKHNH</sequence>
<keyword evidence="1" id="KW-0472">Membrane</keyword>
<dbReference type="EMBL" id="MRCG01000006">
    <property type="protein sequence ID" value="OKH48419.1"/>
    <property type="molecule type" value="Genomic_DNA"/>
</dbReference>
<dbReference type="RefSeq" id="WP_073608346.1">
    <property type="nucleotide sequence ID" value="NZ_MRCG01000006.1"/>
</dbReference>
<feature type="transmembrane region" description="Helical" evidence="1">
    <location>
        <begin position="85"/>
        <end position="107"/>
    </location>
</feature>
<name>A0A1U7J6C6_9CYAN</name>
<evidence type="ECO:0000313" key="2">
    <source>
        <dbReference type="EMBL" id="OKH48419.1"/>
    </source>
</evidence>
<keyword evidence="1" id="KW-0812">Transmembrane</keyword>